<keyword evidence="2" id="KW-1185">Reference proteome</keyword>
<dbReference type="RefSeq" id="WP_315732569.1">
    <property type="nucleotide sequence ID" value="NZ_JAVYII010000003.1"/>
</dbReference>
<organism evidence="1 2">
    <name type="scientific">Nocardioides imazamoxiresistens</name>
    <dbReference type="NCBI Taxonomy" id="3231893"/>
    <lineage>
        <taxon>Bacteria</taxon>
        <taxon>Bacillati</taxon>
        <taxon>Actinomycetota</taxon>
        <taxon>Actinomycetes</taxon>
        <taxon>Propionibacteriales</taxon>
        <taxon>Nocardioidaceae</taxon>
        <taxon>Nocardioides</taxon>
    </lineage>
</organism>
<accession>A0ABU3PV79</accession>
<comment type="caution">
    <text evidence="1">The sequence shown here is derived from an EMBL/GenBank/DDBJ whole genome shotgun (WGS) entry which is preliminary data.</text>
</comment>
<evidence type="ECO:0000313" key="1">
    <source>
        <dbReference type="EMBL" id="MDT9593141.1"/>
    </source>
</evidence>
<dbReference type="EMBL" id="JAVYII010000003">
    <property type="protein sequence ID" value="MDT9593141.1"/>
    <property type="molecule type" value="Genomic_DNA"/>
</dbReference>
<name>A0ABU3PV79_9ACTN</name>
<gene>
    <name evidence="1" type="ORF">RDV89_08680</name>
</gene>
<sequence>MTATLTRPADLDVLDSLDVAGDLGAELAQQQIGQEVAVLTGMPGLSTVHCLTVSADEEYLPTM</sequence>
<evidence type="ECO:0000313" key="2">
    <source>
        <dbReference type="Proteomes" id="UP001268542"/>
    </source>
</evidence>
<protein>
    <submittedName>
        <fullName evidence="1">Uncharacterized protein</fullName>
    </submittedName>
</protein>
<dbReference type="Proteomes" id="UP001268542">
    <property type="component" value="Unassembled WGS sequence"/>
</dbReference>
<reference evidence="1 2" key="1">
    <citation type="submission" date="2023-08" db="EMBL/GenBank/DDBJ databases">
        <title>Nocardioides seae sp. nov., a bacterium isolated from a soil.</title>
        <authorList>
            <person name="Wang X."/>
        </authorList>
    </citation>
    <scope>NUCLEOTIDE SEQUENCE [LARGE SCALE GENOMIC DNA]</scope>
    <source>
        <strain evidence="1 2">YZH12</strain>
    </source>
</reference>
<proteinExistence type="predicted"/>